<reference evidence="2 3" key="1">
    <citation type="submission" date="2024-09" db="EMBL/GenBank/DDBJ databases">
        <authorList>
            <person name="Sun Q."/>
            <person name="Mori K."/>
        </authorList>
    </citation>
    <scope>NUCLEOTIDE SEQUENCE [LARGE SCALE GENOMIC DNA]</scope>
    <source>
        <strain evidence="2 3">CCM 7759</strain>
    </source>
</reference>
<keyword evidence="1" id="KW-0812">Transmembrane</keyword>
<proteinExistence type="predicted"/>
<keyword evidence="1" id="KW-0472">Membrane</keyword>
<sequence length="82" mass="8938">MTTKTVERKTDREGKGLFIAMHIAAWAALAIGLLLCVTSLNHFSDTNSSLMTGIGFMVGSVFIYMIGTAMNLVHKRNTESES</sequence>
<dbReference type="EMBL" id="JBHLWN010000016">
    <property type="protein sequence ID" value="MFC0211412.1"/>
    <property type="molecule type" value="Genomic_DNA"/>
</dbReference>
<evidence type="ECO:0000313" key="3">
    <source>
        <dbReference type="Proteomes" id="UP001589776"/>
    </source>
</evidence>
<name>A0ABV6DFM7_9BACL</name>
<feature type="transmembrane region" description="Helical" evidence="1">
    <location>
        <begin position="52"/>
        <end position="73"/>
    </location>
</feature>
<dbReference type="RefSeq" id="WP_377468394.1">
    <property type="nucleotide sequence ID" value="NZ_JBHLWN010000016.1"/>
</dbReference>
<keyword evidence="1" id="KW-1133">Transmembrane helix</keyword>
<keyword evidence="3" id="KW-1185">Reference proteome</keyword>
<dbReference type="Proteomes" id="UP001589776">
    <property type="component" value="Unassembled WGS sequence"/>
</dbReference>
<evidence type="ECO:0000256" key="1">
    <source>
        <dbReference type="SAM" id="Phobius"/>
    </source>
</evidence>
<organism evidence="2 3">
    <name type="scientific">Paenibacillus chartarius</name>
    <dbReference type="NCBI Taxonomy" id="747481"/>
    <lineage>
        <taxon>Bacteria</taxon>
        <taxon>Bacillati</taxon>
        <taxon>Bacillota</taxon>
        <taxon>Bacilli</taxon>
        <taxon>Bacillales</taxon>
        <taxon>Paenibacillaceae</taxon>
        <taxon>Paenibacillus</taxon>
    </lineage>
</organism>
<accession>A0ABV6DFM7</accession>
<feature type="transmembrane region" description="Helical" evidence="1">
    <location>
        <begin position="17"/>
        <end position="40"/>
    </location>
</feature>
<protein>
    <submittedName>
        <fullName evidence="2">Uncharacterized protein</fullName>
    </submittedName>
</protein>
<comment type="caution">
    <text evidence="2">The sequence shown here is derived from an EMBL/GenBank/DDBJ whole genome shotgun (WGS) entry which is preliminary data.</text>
</comment>
<evidence type="ECO:0000313" key="2">
    <source>
        <dbReference type="EMBL" id="MFC0211412.1"/>
    </source>
</evidence>
<gene>
    <name evidence="2" type="ORF">ACFFK0_02935</name>
</gene>